<sequence>MLSDKLIKQILQVALESGGDFAEVYFEDSINNVMTLENSRIERVKTGYDLGVGVRVLTKDKVSYAYSDDLTKESLLQIAKVAGAASQGTSKVSVVDLTKGTVNLIHPIKVRPEEIEKAKKATIMKRANKAALDYDDSIRQVMVSYFDNTKKVMIANSEGLYVEDERIHTRMMVRAVASDGKSMQTGSESPGLHMGFELFDKYPPEEIGREAARQAVTMLKAAPAPSGKMPVVINNGFGGVLFHEACGHGMEADAIQKNSSVFAGKVGEQVASKLVTAVDDGTVLNAWGSYGVDDEGHQAQRNVLIKDGILQDYMYDLKAARKESRVGTGNGRRESYQSIPLPRMTNTFIEKGESKPRDIIAAVDNGLYAKKLSGGQVETATGEFIFTVAEGYLIKNGKLAEPVKGASLIGRGIDVLNKIAMIGDDLKLAPGMCGKAGQSIPAAVGQPTLLVEEITVGGTERRGN</sequence>
<evidence type="ECO:0000256" key="2">
    <source>
        <dbReference type="ARBA" id="ARBA00022670"/>
    </source>
</evidence>
<name>A0A1C0AC11_9FIRM</name>
<feature type="domain" description="Metalloprotease TldD/E N-terminal" evidence="5">
    <location>
        <begin position="22"/>
        <end position="85"/>
    </location>
</feature>
<dbReference type="Pfam" id="PF19290">
    <property type="entry name" value="PmbA_TldD_2nd"/>
    <property type="match status" value="1"/>
</dbReference>
<feature type="domain" description="Metalloprotease TldD/E C-terminal" evidence="6">
    <location>
        <begin position="226"/>
        <end position="458"/>
    </location>
</feature>
<feature type="domain" description="Metalloprotease TldD/E central" evidence="7">
    <location>
        <begin position="112"/>
        <end position="219"/>
    </location>
</feature>
<reference evidence="8 9" key="2">
    <citation type="submission" date="2016-08" db="EMBL/GenBank/DDBJ databases">
        <title>Orenia metallireducens sp. nov. strain Z6, a Novel Metal-reducing Firmicute from the Deep Subsurface.</title>
        <authorList>
            <person name="Maxim B.I."/>
            <person name="Kenneth K."/>
            <person name="Flynn T.M."/>
            <person name="Oloughlin E.J."/>
            <person name="Locke R.A."/>
            <person name="Weber J.R."/>
            <person name="Egan S.M."/>
            <person name="Mackie R.I."/>
            <person name="Cann I.K."/>
        </authorList>
    </citation>
    <scope>NUCLEOTIDE SEQUENCE [LARGE SCALE GENOMIC DNA]</scope>
    <source>
        <strain evidence="8 9">Z6</strain>
    </source>
</reference>
<dbReference type="InterPro" id="IPR002510">
    <property type="entry name" value="Metalloprtase-TldD/E_N"/>
</dbReference>
<keyword evidence="4" id="KW-0482">Metalloprotease</keyword>
<accession>A0A1C0AC11</accession>
<evidence type="ECO:0000256" key="1">
    <source>
        <dbReference type="ARBA" id="ARBA00005836"/>
    </source>
</evidence>
<dbReference type="InterPro" id="IPR045570">
    <property type="entry name" value="Metalloprtase-TldD/E_cen_dom"/>
</dbReference>
<evidence type="ECO:0000256" key="3">
    <source>
        <dbReference type="ARBA" id="ARBA00022801"/>
    </source>
</evidence>
<dbReference type="Proteomes" id="UP000093514">
    <property type="component" value="Unassembled WGS sequence"/>
</dbReference>
<dbReference type="InterPro" id="IPR025502">
    <property type="entry name" value="TldD"/>
</dbReference>
<dbReference type="PANTHER" id="PTHR30624:SF4">
    <property type="entry name" value="METALLOPROTEASE TLDD"/>
    <property type="match status" value="1"/>
</dbReference>
<comment type="similarity">
    <text evidence="1">Belongs to the peptidase U62 family.</text>
</comment>
<dbReference type="FunFam" id="3.30.2290.10:FF:000003">
    <property type="entry name" value="Zinc-dependent protease, TldD/PmbA family"/>
    <property type="match status" value="1"/>
</dbReference>
<proteinExistence type="inferred from homology"/>
<protein>
    <submittedName>
        <fullName evidence="8">Peptidase C69</fullName>
    </submittedName>
</protein>
<dbReference type="GO" id="GO:0006508">
    <property type="term" value="P:proteolysis"/>
    <property type="evidence" value="ECO:0007669"/>
    <property type="project" value="UniProtKB-KW"/>
</dbReference>
<dbReference type="PIRSF" id="PIRSF004919">
    <property type="entry name" value="TldD"/>
    <property type="match status" value="1"/>
</dbReference>
<dbReference type="GO" id="GO:0005829">
    <property type="term" value="C:cytosol"/>
    <property type="evidence" value="ECO:0007669"/>
    <property type="project" value="TreeGrafter"/>
</dbReference>
<dbReference type="InterPro" id="IPR036059">
    <property type="entry name" value="TldD/PmbA_sf"/>
</dbReference>
<dbReference type="AlphaFoldDB" id="A0A1C0AC11"/>
<dbReference type="RefSeq" id="WP_068716057.1">
    <property type="nucleotide sequence ID" value="NZ_LWDV01000007.1"/>
</dbReference>
<dbReference type="SUPFAM" id="SSF111283">
    <property type="entry name" value="Putative modulator of DNA gyrase, PmbA/TldD"/>
    <property type="match status" value="1"/>
</dbReference>
<dbReference type="OrthoDB" id="9803213at2"/>
<dbReference type="Pfam" id="PF19289">
    <property type="entry name" value="PmbA_TldD_3rd"/>
    <property type="match status" value="1"/>
</dbReference>
<evidence type="ECO:0000256" key="4">
    <source>
        <dbReference type="ARBA" id="ARBA00023049"/>
    </source>
</evidence>
<dbReference type="InterPro" id="IPR051463">
    <property type="entry name" value="Peptidase_U62_metallo"/>
</dbReference>
<evidence type="ECO:0000313" key="8">
    <source>
        <dbReference type="EMBL" id="OCL27874.1"/>
    </source>
</evidence>
<keyword evidence="9" id="KW-1185">Reference proteome</keyword>
<comment type="caution">
    <text evidence="8">The sequence shown here is derived from an EMBL/GenBank/DDBJ whole genome shotgun (WGS) entry which is preliminary data.</text>
</comment>
<keyword evidence="2" id="KW-0645">Protease</keyword>
<dbReference type="Gene3D" id="3.30.2290.10">
    <property type="entry name" value="PmbA/TldD superfamily"/>
    <property type="match status" value="1"/>
</dbReference>
<reference evidence="9" key="1">
    <citation type="submission" date="2016-07" db="EMBL/GenBank/DDBJ databases">
        <authorList>
            <person name="Florea S."/>
            <person name="Webb J.S."/>
            <person name="Jaromczyk J."/>
            <person name="Schardl C.L."/>
        </authorList>
    </citation>
    <scope>NUCLEOTIDE SEQUENCE [LARGE SCALE GENOMIC DNA]</scope>
    <source>
        <strain evidence="9">Z6</strain>
    </source>
</reference>
<evidence type="ECO:0000313" key="9">
    <source>
        <dbReference type="Proteomes" id="UP000093514"/>
    </source>
</evidence>
<dbReference type="PANTHER" id="PTHR30624">
    <property type="entry name" value="UNCHARACTERIZED PROTEIN TLDD AND PMBA"/>
    <property type="match status" value="1"/>
</dbReference>
<keyword evidence="3" id="KW-0378">Hydrolase</keyword>
<dbReference type="InterPro" id="IPR045569">
    <property type="entry name" value="Metalloprtase-TldD/E_C"/>
</dbReference>
<dbReference type="GO" id="GO:0008237">
    <property type="term" value="F:metallopeptidase activity"/>
    <property type="evidence" value="ECO:0007669"/>
    <property type="project" value="UniProtKB-KW"/>
</dbReference>
<evidence type="ECO:0000259" key="5">
    <source>
        <dbReference type="Pfam" id="PF01523"/>
    </source>
</evidence>
<organism evidence="8 9">
    <name type="scientific">Orenia metallireducens</name>
    <dbReference type="NCBI Taxonomy" id="1413210"/>
    <lineage>
        <taxon>Bacteria</taxon>
        <taxon>Bacillati</taxon>
        <taxon>Bacillota</taxon>
        <taxon>Clostridia</taxon>
        <taxon>Halanaerobiales</taxon>
        <taxon>Halobacteroidaceae</taxon>
        <taxon>Orenia</taxon>
    </lineage>
</organism>
<evidence type="ECO:0000259" key="7">
    <source>
        <dbReference type="Pfam" id="PF19290"/>
    </source>
</evidence>
<dbReference type="Pfam" id="PF01523">
    <property type="entry name" value="PmbA_TldD_1st"/>
    <property type="match status" value="1"/>
</dbReference>
<evidence type="ECO:0000259" key="6">
    <source>
        <dbReference type="Pfam" id="PF19289"/>
    </source>
</evidence>
<gene>
    <name evidence="8" type="ORF">U472_03170</name>
</gene>
<dbReference type="InterPro" id="IPR035068">
    <property type="entry name" value="TldD/PmbA_N"/>
</dbReference>
<dbReference type="EMBL" id="LWDV01000007">
    <property type="protein sequence ID" value="OCL27874.1"/>
    <property type="molecule type" value="Genomic_DNA"/>
</dbReference>